<protein>
    <recommendedName>
        <fullName evidence="3">Alpha-2-macroglobulin bait region domain-containing protein</fullName>
    </recommendedName>
</protein>
<organism evidence="4 5">
    <name type="scientific">Candidatus Roizmanbacteria bacterium RIFCSPLOWO2_01_FULL_38_11</name>
    <dbReference type="NCBI Taxonomy" id="1802060"/>
    <lineage>
        <taxon>Bacteria</taxon>
        <taxon>Candidatus Roizmaniibacteriota</taxon>
    </lineage>
</organism>
<dbReference type="InterPro" id="IPR041555">
    <property type="entry name" value="MG3"/>
</dbReference>
<dbReference type="PANTHER" id="PTHR40094">
    <property type="entry name" value="ALPHA-2-MACROGLOBULIN HOMOLOG"/>
    <property type="match status" value="1"/>
</dbReference>
<dbReference type="STRING" id="1802060.A2957_01370"/>
<feature type="domain" description="Alpha-2-macroglobulin bait region" evidence="3">
    <location>
        <begin position="758"/>
        <end position="896"/>
    </location>
</feature>
<evidence type="ECO:0000259" key="3">
    <source>
        <dbReference type="SMART" id="SM01359"/>
    </source>
</evidence>
<dbReference type="SMART" id="SM01359">
    <property type="entry name" value="A2M_N_2"/>
    <property type="match status" value="1"/>
</dbReference>
<evidence type="ECO:0000256" key="2">
    <source>
        <dbReference type="SAM" id="Phobius"/>
    </source>
</evidence>
<accession>A0A1F7IPE0</accession>
<dbReference type="InterPro" id="IPR002890">
    <property type="entry name" value="MG2"/>
</dbReference>
<gene>
    <name evidence="4" type="ORF">A2957_01370</name>
</gene>
<dbReference type="PANTHER" id="PTHR40094:SF1">
    <property type="entry name" value="UBIQUITIN DOMAIN-CONTAINING PROTEIN"/>
    <property type="match status" value="1"/>
</dbReference>
<keyword evidence="2" id="KW-0812">Transmembrane</keyword>
<dbReference type="Pfam" id="PF01835">
    <property type="entry name" value="MG2"/>
    <property type="match status" value="1"/>
</dbReference>
<keyword evidence="2" id="KW-1133">Transmembrane helix</keyword>
<dbReference type="Pfam" id="PF17791">
    <property type="entry name" value="MG3"/>
    <property type="match status" value="1"/>
</dbReference>
<dbReference type="InterPro" id="IPR011625">
    <property type="entry name" value="A2M_N_BRD"/>
</dbReference>
<dbReference type="InterPro" id="IPR051802">
    <property type="entry name" value="YfhM-like"/>
</dbReference>
<evidence type="ECO:0000256" key="1">
    <source>
        <dbReference type="SAM" id="MobiDB-lite"/>
    </source>
</evidence>
<feature type="region of interest" description="Disordered" evidence="1">
    <location>
        <begin position="1"/>
        <end position="21"/>
    </location>
</feature>
<keyword evidence="2" id="KW-0472">Membrane</keyword>
<dbReference type="Pfam" id="PF07703">
    <property type="entry name" value="A2M_BRD"/>
    <property type="match status" value="1"/>
</dbReference>
<dbReference type="EMBL" id="MGAK01000004">
    <property type="protein sequence ID" value="OGK45244.1"/>
    <property type="molecule type" value="Genomic_DNA"/>
</dbReference>
<comment type="caution">
    <text evidence="4">The sequence shown here is derived from an EMBL/GenBank/DDBJ whole genome shotgun (WGS) entry which is preliminary data.</text>
</comment>
<evidence type="ECO:0000313" key="4">
    <source>
        <dbReference type="EMBL" id="OGK45244.1"/>
    </source>
</evidence>
<feature type="transmembrane region" description="Helical" evidence="2">
    <location>
        <begin position="42"/>
        <end position="61"/>
    </location>
</feature>
<proteinExistence type="predicted"/>
<dbReference type="GO" id="GO:0004866">
    <property type="term" value="F:endopeptidase inhibitor activity"/>
    <property type="evidence" value="ECO:0007669"/>
    <property type="project" value="InterPro"/>
</dbReference>
<dbReference type="AlphaFoldDB" id="A0A1F7IPE0"/>
<sequence length="1014" mass="113386">MDSDQNTQQPERQPDNVTTATPASTISSQVLSFFHRIKERPIIVFVLILMAIIGILGFRYMTLSKKSQSNQPLQYFDNVLLVLDAELDKETAPTSIKVRFNNPIDPHEVAHFAAISPRILGKWEADKTDKTVAHYKFDKKYKAIFLVLYVTRGLTSLNNKTLINDYEETFNIGGNTQYGLYSRVKTFPAGKAIPLYSYGDSITIYKSNVQNLLNFLTYSPSDKEKRGSIYDGTYSQKSIQHLESDKLQNIKIDPEENTLSLEPGVYYVEGDTNDPYFIVVSSFGVTLRQDDKQVIVGAFNIADGTKISNGVTFGLYNLTNGVNLLRDFVYSEANNSQPLAYPTRLDVAIGIYNNEVAFVPVEIPSSYADIQVSSNLDTDTKIFLYTDRPIYKPGDTVFIKGIVRQDSDSLYKMPTAGSTMYLQTPEYNEKNQKIQLTTMLDEYGTFYAHFVLPKDYEPSFSSVQASMRQFTSDNYQYGYAEFEVLKYIKPEFEIKTTVEKEEYLNSDKLKFVISGNYFNGKPLEGKDIKYTLYTDNYYEVEKAVYNKNFNISSPGGMCGGGGFEEYFGDEYKSGTVTLNSKGQGVVEVDSDMRSQLSQKITLIAKVVDGNNNEILTASNAIVHAAEFNIFFIPSTDWYNPGDEVVVPFYSERLTGDKMKGTLFEYKLIDYEYDYSNDKQNQQTVITSGSVQTDENGKGIVKFVLPKDVSKKNKQLIVSAKDSKNNTAQNQKSISILTEEDKEVSIIPQWGDRISQTYLKISSDQNSFKVNDTVNLTIESPKDLDVLLTFERGRIYNPRFMHLNKGKNLLQIKVDEDLSPSITVVFSFFADDRYHTEGLSLNVPAMHKLLQIGLTPNKTSYSPTETAELLITTKDANGAPVAAQMSVGIVDKAIYALRKSATPPIHSSFYYFRPRRTNASSSLTGMGDFGGGRGGGGGGGGAPGSNADLLYWNPNLRTDTSGEVRISIPLLGYKTIWKVQVLGSTISSEVGQADTEFIVGSQVKGAQTGKKDKKR</sequence>
<dbReference type="Proteomes" id="UP000179072">
    <property type="component" value="Unassembled WGS sequence"/>
</dbReference>
<dbReference type="Gene3D" id="2.60.40.1930">
    <property type="match status" value="1"/>
</dbReference>
<name>A0A1F7IPE0_9BACT</name>
<reference evidence="4 5" key="1">
    <citation type="journal article" date="2016" name="Nat. Commun.">
        <title>Thousands of microbial genomes shed light on interconnected biogeochemical processes in an aquifer system.</title>
        <authorList>
            <person name="Anantharaman K."/>
            <person name="Brown C.T."/>
            <person name="Hug L.A."/>
            <person name="Sharon I."/>
            <person name="Castelle C.J."/>
            <person name="Probst A.J."/>
            <person name="Thomas B.C."/>
            <person name="Singh A."/>
            <person name="Wilkins M.J."/>
            <person name="Karaoz U."/>
            <person name="Brodie E.L."/>
            <person name="Williams K.H."/>
            <person name="Hubbard S.S."/>
            <person name="Banfield J.F."/>
        </authorList>
    </citation>
    <scope>NUCLEOTIDE SEQUENCE [LARGE SCALE GENOMIC DNA]</scope>
</reference>
<evidence type="ECO:0000313" key="5">
    <source>
        <dbReference type="Proteomes" id="UP000179072"/>
    </source>
</evidence>